<sequence length="300" mass="32310">MNDRIPYDVVIVGAGAAGLSAAVLLARTKHRILIISLTARRNSTAEVINNVPYAHGTRPTDVFAKMEADAKHYGAAFVWDAVDTARASADSIELVTRGGASYIGRRLLLAAGTVNEMPSWVPMEAWGKAVFDCPYCHTYEHDGAAFVSVGTGEEALKHALLCQQYTKDLTTLVSDPDAAQHEFADRLRMIGSRVFVDSVTSATVLDSGKLRLLTAKGRELIAGTVVLDFIIRPNQLLPRQLGLELSPNGYPRATPFGKTSHPRVYSAGNNPGSPYFMWTGAACSGINAARQICEDIAFGD</sequence>
<dbReference type="InterPro" id="IPR036188">
    <property type="entry name" value="FAD/NAD-bd_sf"/>
</dbReference>
<keyword evidence="2" id="KW-0560">Oxidoreductase</keyword>
<evidence type="ECO:0000256" key="1">
    <source>
        <dbReference type="ARBA" id="ARBA00022630"/>
    </source>
</evidence>
<keyword evidence="4" id="KW-0812">Transmembrane</keyword>
<dbReference type="RefSeq" id="WP_203960696.1">
    <property type="nucleotide sequence ID" value="NZ_AP023355.1"/>
</dbReference>
<keyword evidence="4" id="KW-1133">Transmembrane helix</keyword>
<feature type="domain" description="FAD/NAD(P)-binding" evidence="5">
    <location>
        <begin position="7"/>
        <end position="268"/>
    </location>
</feature>
<keyword evidence="1" id="KW-0285">Flavoprotein</keyword>
<keyword evidence="7" id="KW-1185">Reference proteome</keyword>
<comment type="catalytic activity">
    <reaction evidence="3">
        <text>[thioredoxin]-dithiol + NADP(+) = [thioredoxin]-disulfide + NADPH + H(+)</text>
        <dbReference type="Rhea" id="RHEA:20345"/>
        <dbReference type="Rhea" id="RHEA-COMP:10698"/>
        <dbReference type="Rhea" id="RHEA-COMP:10700"/>
        <dbReference type="ChEBI" id="CHEBI:15378"/>
        <dbReference type="ChEBI" id="CHEBI:29950"/>
        <dbReference type="ChEBI" id="CHEBI:50058"/>
        <dbReference type="ChEBI" id="CHEBI:57783"/>
        <dbReference type="ChEBI" id="CHEBI:58349"/>
        <dbReference type="EC" id="1.8.1.9"/>
    </reaction>
</comment>
<dbReference type="Gene3D" id="3.50.50.60">
    <property type="entry name" value="FAD/NAD(P)-binding domain"/>
    <property type="match status" value="2"/>
</dbReference>
<dbReference type="GO" id="GO:0004791">
    <property type="term" value="F:thioredoxin-disulfide reductase (NADPH) activity"/>
    <property type="evidence" value="ECO:0007669"/>
    <property type="project" value="UniProtKB-EC"/>
</dbReference>
<feature type="transmembrane region" description="Helical" evidence="4">
    <location>
        <begin position="6"/>
        <end position="26"/>
    </location>
</feature>
<dbReference type="KEGG" id="atl:Athai_13780"/>
<organism evidence="6 7">
    <name type="scientific">Actinocatenispora thailandica</name>
    <dbReference type="NCBI Taxonomy" id="227318"/>
    <lineage>
        <taxon>Bacteria</taxon>
        <taxon>Bacillati</taxon>
        <taxon>Actinomycetota</taxon>
        <taxon>Actinomycetes</taxon>
        <taxon>Micromonosporales</taxon>
        <taxon>Micromonosporaceae</taxon>
        <taxon>Actinocatenispora</taxon>
    </lineage>
</organism>
<dbReference type="PANTHER" id="PTHR48105">
    <property type="entry name" value="THIOREDOXIN REDUCTASE 1-RELATED-RELATED"/>
    <property type="match status" value="1"/>
</dbReference>
<gene>
    <name evidence="6" type="ORF">Athai_13780</name>
</gene>
<dbReference type="SUPFAM" id="SSF51905">
    <property type="entry name" value="FAD/NAD(P)-binding domain"/>
    <property type="match status" value="1"/>
</dbReference>
<evidence type="ECO:0000259" key="5">
    <source>
        <dbReference type="Pfam" id="PF07992"/>
    </source>
</evidence>
<accession>A0A7R7DLS4</accession>
<evidence type="ECO:0000313" key="6">
    <source>
        <dbReference type="EMBL" id="BCJ33875.1"/>
    </source>
</evidence>
<name>A0A7R7DLS4_9ACTN</name>
<dbReference type="EMBL" id="AP023355">
    <property type="protein sequence ID" value="BCJ33875.1"/>
    <property type="molecule type" value="Genomic_DNA"/>
</dbReference>
<evidence type="ECO:0000256" key="3">
    <source>
        <dbReference type="ARBA" id="ARBA00048132"/>
    </source>
</evidence>
<evidence type="ECO:0000256" key="2">
    <source>
        <dbReference type="ARBA" id="ARBA00023002"/>
    </source>
</evidence>
<reference evidence="6 7" key="1">
    <citation type="submission" date="2020-08" db="EMBL/GenBank/DDBJ databases">
        <title>Whole genome shotgun sequence of Actinocatenispora thailandica NBRC 105041.</title>
        <authorList>
            <person name="Komaki H."/>
            <person name="Tamura T."/>
        </authorList>
    </citation>
    <scope>NUCLEOTIDE SEQUENCE [LARGE SCALE GENOMIC DNA]</scope>
    <source>
        <strain evidence="6 7">NBRC 105041</strain>
    </source>
</reference>
<protein>
    <submittedName>
        <fullName evidence="6">Oxidoreductase</fullName>
    </submittedName>
</protein>
<dbReference type="PRINTS" id="PR00368">
    <property type="entry name" value="FADPNR"/>
</dbReference>
<keyword evidence="4" id="KW-0472">Membrane</keyword>
<dbReference type="InterPro" id="IPR023753">
    <property type="entry name" value="FAD/NAD-binding_dom"/>
</dbReference>
<proteinExistence type="predicted"/>
<evidence type="ECO:0000256" key="4">
    <source>
        <dbReference type="SAM" id="Phobius"/>
    </source>
</evidence>
<dbReference type="Proteomes" id="UP000611640">
    <property type="component" value="Chromosome"/>
</dbReference>
<dbReference type="InterPro" id="IPR050097">
    <property type="entry name" value="Ferredoxin-NADP_redctase_2"/>
</dbReference>
<dbReference type="PRINTS" id="PR00469">
    <property type="entry name" value="PNDRDTASEII"/>
</dbReference>
<dbReference type="Pfam" id="PF07992">
    <property type="entry name" value="Pyr_redox_2"/>
    <property type="match status" value="1"/>
</dbReference>
<dbReference type="AlphaFoldDB" id="A0A7R7DLS4"/>
<evidence type="ECO:0000313" key="7">
    <source>
        <dbReference type="Proteomes" id="UP000611640"/>
    </source>
</evidence>